<dbReference type="RefSeq" id="WP_124968615.1">
    <property type="nucleotide sequence ID" value="NZ_RQVS01000001.1"/>
</dbReference>
<dbReference type="Proteomes" id="UP000274391">
    <property type="component" value="Unassembled WGS sequence"/>
</dbReference>
<protein>
    <submittedName>
        <fullName evidence="4">Methyltransferase domain-containing protein</fullName>
    </submittedName>
</protein>
<comment type="caution">
    <text evidence="4">The sequence shown here is derived from an EMBL/GenBank/DDBJ whole genome shotgun (WGS) entry which is preliminary data.</text>
</comment>
<evidence type="ECO:0000313" key="4">
    <source>
        <dbReference type="EMBL" id="RRJ88586.1"/>
    </source>
</evidence>
<organism evidence="4 5">
    <name type="scientific">Gulosibacter macacae</name>
    <dbReference type="NCBI Taxonomy" id="2488791"/>
    <lineage>
        <taxon>Bacteria</taxon>
        <taxon>Bacillati</taxon>
        <taxon>Actinomycetota</taxon>
        <taxon>Actinomycetes</taxon>
        <taxon>Micrococcales</taxon>
        <taxon>Microbacteriaceae</taxon>
        <taxon>Gulosibacter</taxon>
    </lineage>
</organism>
<dbReference type="PANTHER" id="PTHR43167">
    <property type="entry name" value="PUTATIVE (AFU_ORTHOLOGUE AFUA_6G01830)-RELATED"/>
    <property type="match status" value="1"/>
</dbReference>
<reference evidence="4 5" key="1">
    <citation type="submission" date="2018-11" db="EMBL/GenBank/DDBJ databases">
        <title>YIM 102482-1 draft genome.</title>
        <authorList>
            <person name="Li G."/>
            <person name="Jiang Y."/>
        </authorList>
    </citation>
    <scope>NUCLEOTIDE SEQUENCE [LARGE SCALE GENOMIC DNA]</scope>
    <source>
        <strain evidence="4 5">YIM 102482-1</strain>
    </source>
</reference>
<dbReference type="GO" id="GO:0032259">
    <property type="term" value="P:methylation"/>
    <property type="evidence" value="ECO:0007669"/>
    <property type="project" value="UniProtKB-KW"/>
</dbReference>
<dbReference type="GO" id="GO:0008171">
    <property type="term" value="F:O-methyltransferase activity"/>
    <property type="evidence" value="ECO:0007669"/>
    <property type="project" value="InterPro"/>
</dbReference>
<proteinExistence type="predicted"/>
<dbReference type="Gene3D" id="3.40.50.150">
    <property type="entry name" value="Vaccinia Virus protein VP39"/>
    <property type="match status" value="1"/>
</dbReference>
<dbReference type="EMBL" id="RQVS01000001">
    <property type="protein sequence ID" value="RRJ88586.1"/>
    <property type="molecule type" value="Genomic_DNA"/>
</dbReference>
<dbReference type="OrthoDB" id="4774874at2"/>
<dbReference type="Pfam" id="PF01596">
    <property type="entry name" value="Methyltransf_3"/>
    <property type="match status" value="1"/>
</dbReference>
<dbReference type="SUPFAM" id="SSF53335">
    <property type="entry name" value="S-adenosyl-L-methionine-dependent methyltransferases"/>
    <property type="match status" value="1"/>
</dbReference>
<evidence type="ECO:0000256" key="3">
    <source>
        <dbReference type="ARBA" id="ARBA00022691"/>
    </source>
</evidence>
<keyword evidence="5" id="KW-1185">Reference proteome</keyword>
<name>A0A3P3W3T8_9MICO</name>
<dbReference type="AlphaFoldDB" id="A0A3P3W3T8"/>
<dbReference type="InterPro" id="IPR029063">
    <property type="entry name" value="SAM-dependent_MTases_sf"/>
</dbReference>
<keyword evidence="1 4" id="KW-0489">Methyltransferase</keyword>
<evidence type="ECO:0000256" key="2">
    <source>
        <dbReference type="ARBA" id="ARBA00022679"/>
    </source>
</evidence>
<accession>A0A3P3W3T8</accession>
<evidence type="ECO:0000313" key="5">
    <source>
        <dbReference type="Proteomes" id="UP000274391"/>
    </source>
</evidence>
<keyword evidence="2 4" id="KW-0808">Transferase</keyword>
<dbReference type="InterPro" id="IPR002935">
    <property type="entry name" value="SAM_O-MeTrfase"/>
</dbReference>
<evidence type="ECO:0000256" key="1">
    <source>
        <dbReference type="ARBA" id="ARBA00022603"/>
    </source>
</evidence>
<dbReference type="PROSITE" id="PS51682">
    <property type="entry name" value="SAM_OMT_I"/>
    <property type="match status" value="1"/>
</dbReference>
<keyword evidence="3" id="KW-0949">S-adenosyl-L-methionine</keyword>
<sequence>MSELEKSRRFVDEQVVETAEQLIARRFALESGLPTISPTLGAHLAFVAAASGAERIIEIGSTGGLTTTWLQRGAPTATITCIDAESEYLADTRQALIAAGHAPARIRCITGDPLAVLPRMSENSYDLVLVAADLAHAAAHLTHALRIVRAGGSIVALNALNGGRVADPARRDPVTASLRALVREFQRQPDLVASVLPIDGGLLQITAVAH</sequence>
<dbReference type="PANTHER" id="PTHR43167:SF1">
    <property type="entry name" value="PUTATIVE (AFU_ORTHOLOGUE AFUA_6G01830)-RELATED"/>
    <property type="match status" value="1"/>
</dbReference>
<gene>
    <name evidence="4" type="ORF">EG850_00075</name>
</gene>